<proteinExistence type="predicted"/>
<name>A0A1I9G506_BRUMA</name>
<sequence length="58" mass="6401">MTFSEVGQATLDVWSSGSVKNKEGFLIVYANCSAQHSALYFDENMKSNGPHKNQFAKS</sequence>
<organism evidence="1">
    <name type="scientific">Brugia malayi</name>
    <name type="common">Filarial nematode worm</name>
    <dbReference type="NCBI Taxonomy" id="6279"/>
    <lineage>
        <taxon>Eukaryota</taxon>
        <taxon>Metazoa</taxon>
        <taxon>Ecdysozoa</taxon>
        <taxon>Nematoda</taxon>
        <taxon>Chromadorea</taxon>
        <taxon>Rhabditida</taxon>
        <taxon>Spirurina</taxon>
        <taxon>Spiruromorpha</taxon>
        <taxon>Filarioidea</taxon>
        <taxon>Onchocercidae</taxon>
        <taxon>Brugia</taxon>
    </lineage>
</organism>
<reference evidence="1" key="1">
    <citation type="journal article" date="2007" name="Science">
        <title>Draft genome of the filarial nematode parasite Brugia malayi.</title>
        <authorList>
            <person name="Ghedin E."/>
            <person name="Wang S."/>
            <person name="Spiro D."/>
            <person name="Caler E."/>
            <person name="Zhao Q."/>
            <person name="Crabtree J."/>
            <person name="Allen J.E."/>
            <person name="Delcher A.L."/>
            <person name="Guiliano D.B."/>
            <person name="Miranda-Saavedra D."/>
            <person name="Angiuoli S.V."/>
            <person name="Creasy T."/>
            <person name="Amedeo P."/>
            <person name="Haas B."/>
            <person name="El-Sayed N.M."/>
            <person name="Wortman J.R."/>
            <person name="Feldblyum T."/>
            <person name="Tallon L."/>
            <person name="Schatz M."/>
            <person name="Shumway M."/>
            <person name="Koo H."/>
            <person name="Salzberg S.L."/>
            <person name="Schobel S."/>
            <person name="Pertea M."/>
            <person name="Pop M."/>
            <person name="White O."/>
            <person name="Barton G.J."/>
            <person name="Carlow C.K."/>
            <person name="Crawford M.J."/>
            <person name="Daub J."/>
            <person name="Dimmic M.W."/>
            <person name="Estes C.F."/>
            <person name="Foster J.M."/>
            <person name="Ganatra M."/>
            <person name="Gregory W.F."/>
            <person name="Johnson N.M."/>
            <person name="Jin J."/>
            <person name="Komuniecki R."/>
            <person name="Korf I."/>
            <person name="Kumar S."/>
            <person name="Laney S."/>
            <person name="Li B.W."/>
            <person name="Li W."/>
            <person name="Lindblom T.H."/>
            <person name="Lustigman S."/>
            <person name="Ma D."/>
            <person name="Maina C.V."/>
            <person name="Martin D.M."/>
            <person name="McCarter J.P."/>
            <person name="McReynolds L."/>
            <person name="Mitreva M."/>
            <person name="Nutman T.B."/>
            <person name="Parkinson J."/>
            <person name="Peregrin-Alvarez J.M."/>
            <person name="Poole C."/>
            <person name="Ren Q."/>
            <person name="Saunders L."/>
            <person name="Sluder A.E."/>
            <person name="Smith K."/>
            <person name="Stanke M."/>
            <person name="Unnasch T.R."/>
            <person name="Ware J."/>
            <person name="Wei A.D."/>
            <person name="Weil G."/>
            <person name="Williams D.J."/>
            <person name="Zhang Y."/>
            <person name="Williams S.A."/>
            <person name="Fraser-Liggett C."/>
            <person name="Slatko B."/>
            <person name="Blaxter M.L."/>
            <person name="Scott A.L."/>
        </authorList>
    </citation>
    <scope>NUCLEOTIDE SEQUENCE</scope>
    <source>
        <strain evidence="1">FR3</strain>
    </source>
</reference>
<protein>
    <submittedName>
        <fullName evidence="1">Bm14483</fullName>
    </submittedName>
</protein>
<gene>
    <name evidence="1" type="primary">Bm14483</name>
    <name evidence="1" type="ORF">BM_Bm14483</name>
</gene>
<reference evidence="1" key="2">
    <citation type="submission" date="2012-12" db="EMBL/GenBank/DDBJ databases">
        <authorList>
            <consortium name="WormBase Consortium"/>
            <person name="Ghedin E."/>
            <person name="Paulini M."/>
        </authorList>
    </citation>
    <scope>NUCLEOTIDE SEQUENCE</scope>
    <source>
        <strain evidence="1">FR3</strain>
    </source>
</reference>
<evidence type="ECO:0000313" key="1">
    <source>
        <dbReference type="EMBL" id="CDQ00722.1"/>
    </source>
</evidence>
<dbReference type="EMBL" id="LN857014">
    <property type="protein sequence ID" value="CDQ00722.1"/>
    <property type="molecule type" value="Genomic_DNA"/>
</dbReference>
<dbReference type="AlphaFoldDB" id="A0A1I9G506"/>
<accession>A0A1I9G506</accession>